<protein>
    <submittedName>
        <fullName evidence="1">Uncharacterized protein</fullName>
    </submittedName>
</protein>
<dbReference type="RefSeq" id="WP_106890018.1">
    <property type="nucleotide sequence ID" value="NZ_CP027860.1"/>
</dbReference>
<organism evidence="1 2">
    <name type="scientific">Ahniella affigens</name>
    <dbReference type="NCBI Taxonomy" id="2021234"/>
    <lineage>
        <taxon>Bacteria</taxon>
        <taxon>Pseudomonadati</taxon>
        <taxon>Pseudomonadota</taxon>
        <taxon>Gammaproteobacteria</taxon>
        <taxon>Lysobacterales</taxon>
        <taxon>Rhodanobacteraceae</taxon>
        <taxon>Ahniella</taxon>
    </lineage>
</organism>
<gene>
    <name evidence="1" type="ORF">C7S18_02270</name>
</gene>
<keyword evidence="2" id="KW-1185">Reference proteome</keyword>
<accession>A0A2P1PMN3</accession>
<sequence>MLRSLDPIQYRHWLRQVLNEADLYLAYSLVSEAAMFGDDPADLGSLVDHGQALSGAERSMVLRACRNDQVSRTIIQFRAKLHEREHRFFLALLLNVFDRDDLLAVVAREFKGADPVATLMRWMRELTGQTDRYPNLQ</sequence>
<reference evidence="1 2" key="2">
    <citation type="submission" date="2018-03" db="EMBL/GenBank/DDBJ databases">
        <authorList>
            <person name="Keele B.F."/>
        </authorList>
    </citation>
    <scope>NUCLEOTIDE SEQUENCE [LARGE SCALE GENOMIC DNA]</scope>
    <source>
        <strain evidence="1 2">D13</strain>
    </source>
</reference>
<dbReference type="AlphaFoldDB" id="A0A2P1PMN3"/>
<evidence type="ECO:0000313" key="2">
    <source>
        <dbReference type="Proteomes" id="UP000241074"/>
    </source>
</evidence>
<evidence type="ECO:0000313" key="1">
    <source>
        <dbReference type="EMBL" id="AVP96089.1"/>
    </source>
</evidence>
<name>A0A2P1PMN3_9GAMM</name>
<dbReference type="KEGG" id="xba:C7S18_02270"/>
<dbReference type="Proteomes" id="UP000241074">
    <property type="component" value="Chromosome"/>
</dbReference>
<dbReference type="EMBL" id="CP027860">
    <property type="protein sequence ID" value="AVP96089.1"/>
    <property type="molecule type" value="Genomic_DNA"/>
</dbReference>
<proteinExistence type="predicted"/>
<reference evidence="1 2" key="1">
    <citation type="submission" date="2018-03" db="EMBL/GenBank/DDBJ databases">
        <title>Ahniella affigens gen. nov., sp. nov., a gammaproteobacterium isolated from sandy soil near a stream.</title>
        <authorList>
            <person name="Ko Y."/>
            <person name="Kim J.-H."/>
        </authorList>
    </citation>
    <scope>NUCLEOTIDE SEQUENCE [LARGE SCALE GENOMIC DNA]</scope>
    <source>
        <strain evidence="1 2">D13</strain>
    </source>
</reference>